<keyword evidence="3" id="KW-1185">Reference proteome</keyword>
<organism evidence="2 3">
    <name type="scientific">Paucidesulfovibrio gracilis DSM 16080</name>
    <dbReference type="NCBI Taxonomy" id="1121449"/>
    <lineage>
        <taxon>Bacteria</taxon>
        <taxon>Pseudomonadati</taxon>
        <taxon>Thermodesulfobacteriota</taxon>
        <taxon>Desulfovibrionia</taxon>
        <taxon>Desulfovibrionales</taxon>
        <taxon>Desulfovibrionaceae</taxon>
        <taxon>Paucidesulfovibrio</taxon>
    </lineage>
</organism>
<reference evidence="2 3" key="1">
    <citation type="submission" date="2017-02" db="EMBL/GenBank/DDBJ databases">
        <authorList>
            <person name="Peterson S.W."/>
        </authorList>
    </citation>
    <scope>NUCLEOTIDE SEQUENCE [LARGE SCALE GENOMIC DNA]</scope>
    <source>
        <strain evidence="2 3">DSM 16080</strain>
    </source>
</reference>
<dbReference type="AlphaFoldDB" id="A0A1T4W577"/>
<name>A0A1T4W577_9BACT</name>
<sequence length="336" mass="39006">MSAAKIDVPEGLNEEYYQINTDILSSFNKFRPPLDIFFLKEDVVRLKPYYRVGGRLSMEQTEELPELTNQGLIFVSRKDHAVYVKHISYQLDLVLIDKNLHEREIADIFTQALTRRLEEFLDQPVKPVFQKLYTDLMVLTEYLITDIHRVRALMRRLHKEHSLARHCFNCGIVGLALYGFIYTNNFEEGGVRRKFFDRLTLGLFLHDMGMSKVPKFIVDKESPLTTDERNKILQHPMHGVEMLAKLDIKYPELEQCVMEHHERLNGSGYPQKRSGDDISSLGRLCALVDSWCAMITKRVYAEPMDRLEAVRALIADNGYDTGLAQQLQVLLVERLK</sequence>
<dbReference type="CDD" id="cd00077">
    <property type="entry name" value="HDc"/>
    <property type="match status" value="1"/>
</dbReference>
<dbReference type="STRING" id="1121449.SAMN02745704_00355"/>
<dbReference type="InterPro" id="IPR003607">
    <property type="entry name" value="HD/PDEase_dom"/>
</dbReference>
<dbReference type="Proteomes" id="UP000190027">
    <property type="component" value="Unassembled WGS sequence"/>
</dbReference>
<evidence type="ECO:0000313" key="3">
    <source>
        <dbReference type="Proteomes" id="UP000190027"/>
    </source>
</evidence>
<dbReference type="Pfam" id="PF13487">
    <property type="entry name" value="HD_5"/>
    <property type="match status" value="1"/>
</dbReference>
<dbReference type="EMBL" id="FUYC01000001">
    <property type="protein sequence ID" value="SKA72357.1"/>
    <property type="molecule type" value="Genomic_DNA"/>
</dbReference>
<proteinExistence type="predicted"/>
<evidence type="ECO:0000259" key="1">
    <source>
        <dbReference type="PROSITE" id="PS51832"/>
    </source>
</evidence>
<dbReference type="PANTHER" id="PTHR43155">
    <property type="entry name" value="CYCLIC DI-GMP PHOSPHODIESTERASE PA4108-RELATED"/>
    <property type="match status" value="1"/>
</dbReference>
<dbReference type="Gene3D" id="1.10.3210.10">
    <property type="entry name" value="Hypothetical protein af1432"/>
    <property type="match status" value="1"/>
</dbReference>
<evidence type="ECO:0000313" key="2">
    <source>
        <dbReference type="EMBL" id="SKA72357.1"/>
    </source>
</evidence>
<dbReference type="OrthoDB" id="9776628at2"/>
<dbReference type="PANTHER" id="PTHR43155:SF2">
    <property type="entry name" value="CYCLIC DI-GMP PHOSPHODIESTERASE PA4108"/>
    <property type="match status" value="1"/>
</dbReference>
<gene>
    <name evidence="2" type="ORF">SAMN02745704_00355</name>
</gene>
<dbReference type="RefSeq" id="WP_078715926.1">
    <property type="nucleotide sequence ID" value="NZ_FUYC01000001.1"/>
</dbReference>
<feature type="domain" description="HD-GYP" evidence="1">
    <location>
        <begin position="137"/>
        <end position="336"/>
    </location>
</feature>
<accession>A0A1T4W577</accession>
<dbReference type="SUPFAM" id="SSF109604">
    <property type="entry name" value="HD-domain/PDEase-like"/>
    <property type="match status" value="1"/>
</dbReference>
<protein>
    <submittedName>
        <fullName evidence="2">HD domain-containing protein</fullName>
    </submittedName>
</protein>
<dbReference type="PROSITE" id="PS51832">
    <property type="entry name" value="HD_GYP"/>
    <property type="match status" value="1"/>
</dbReference>
<dbReference type="InterPro" id="IPR037522">
    <property type="entry name" value="HD_GYP_dom"/>
</dbReference>